<gene>
    <name evidence="3" type="ORF">GCM10023186_14320</name>
</gene>
<dbReference type="InterPro" id="IPR017926">
    <property type="entry name" value="GATASE"/>
</dbReference>
<dbReference type="CDD" id="cd01743">
    <property type="entry name" value="GATase1_Anthranilate_Synthase"/>
    <property type="match status" value="1"/>
</dbReference>
<dbReference type="RefSeq" id="WP_345222633.1">
    <property type="nucleotide sequence ID" value="NZ_BAABHA010000002.1"/>
</dbReference>
<dbReference type="InterPro" id="IPR029062">
    <property type="entry name" value="Class_I_gatase-like"/>
</dbReference>
<dbReference type="EMBL" id="BAABHA010000002">
    <property type="protein sequence ID" value="GAA4378161.1"/>
    <property type="molecule type" value="Genomic_DNA"/>
</dbReference>
<dbReference type="NCBIfam" id="TIGR00566">
    <property type="entry name" value="trpG_papA"/>
    <property type="match status" value="1"/>
</dbReference>
<dbReference type="PRINTS" id="PR00096">
    <property type="entry name" value="GATASE"/>
</dbReference>
<dbReference type="PANTHER" id="PTHR43418">
    <property type="entry name" value="MULTIFUNCTIONAL TRYPTOPHAN BIOSYNTHESIS PROTEIN-RELATED"/>
    <property type="match status" value="1"/>
</dbReference>
<dbReference type="PRINTS" id="PR00099">
    <property type="entry name" value="CPSGATASE"/>
</dbReference>
<evidence type="ECO:0000313" key="4">
    <source>
        <dbReference type="Proteomes" id="UP001500454"/>
    </source>
</evidence>
<reference evidence="4" key="1">
    <citation type="journal article" date="2019" name="Int. J. Syst. Evol. Microbiol.">
        <title>The Global Catalogue of Microorganisms (GCM) 10K type strain sequencing project: providing services to taxonomists for standard genome sequencing and annotation.</title>
        <authorList>
            <consortium name="The Broad Institute Genomics Platform"/>
            <consortium name="The Broad Institute Genome Sequencing Center for Infectious Disease"/>
            <person name="Wu L."/>
            <person name="Ma J."/>
        </authorList>
    </citation>
    <scope>NUCLEOTIDE SEQUENCE [LARGE SCALE GENOMIC DNA]</scope>
    <source>
        <strain evidence="4">JCM 17924</strain>
    </source>
</reference>
<dbReference type="Pfam" id="PF00117">
    <property type="entry name" value="GATase"/>
    <property type="match status" value="1"/>
</dbReference>
<organism evidence="3 4">
    <name type="scientific">Hymenobacter koreensis</name>
    <dbReference type="NCBI Taxonomy" id="1084523"/>
    <lineage>
        <taxon>Bacteria</taxon>
        <taxon>Pseudomonadati</taxon>
        <taxon>Bacteroidota</taxon>
        <taxon>Cytophagia</taxon>
        <taxon>Cytophagales</taxon>
        <taxon>Hymenobacteraceae</taxon>
        <taxon>Hymenobacter</taxon>
    </lineage>
</organism>
<protein>
    <submittedName>
        <fullName evidence="3">Aminodeoxychorismate/anthranilate synthase component II</fullName>
    </submittedName>
</protein>
<evidence type="ECO:0000256" key="1">
    <source>
        <dbReference type="ARBA" id="ARBA00022962"/>
    </source>
</evidence>
<proteinExistence type="predicted"/>
<keyword evidence="4" id="KW-1185">Reference proteome</keyword>
<dbReference type="SUPFAM" id="SSF52317">
    <property type="entry name" value="Class I glutamine amidotransferase-like"/>
    <property type="match status" value="1"/>
</dbReference>
<evidence type="ECO:0000259" key="2">
    <source>
        <dbReference type="Pfam" id="PF00117"/>
    </source>
</evidence>
<dbReference type="InterPro" id="IPR006221">
    <property type="entry name" value="TrpG/PapA_dom"/>
</dbReference>
<accession>A0ABP8IXR3</accession>
<name>A0ABP8IXR3_9BACT</name>
<dbReference type="PRINTS" id="PR00097">
    <property type="entry name" value="ANTSNTHASEII"/>
</dbReference>
<keyword evidence="1" id="KW-0315">Glutamine amidotransferase</keyword>
<dbReference type="InterPro" id="IPR050472">
    <property type="entry name" value="Anth_synth/Amidotransfase"/>
</dbReference>
<dbReference type="Proteomes" id="UP001500454">
    <property type="component" value="Unassembled WGS sequence"/>
</dbReference>
<dbReference type="Gene3D" id="3.40.50.880">
    <property type="match status" value="1"/>
</dbReference>
<sequence>MRLLLLDNFDSFTFNLLDYFRQLNIDVLVRRNDVPLAELLALNADAVVLSPGPGTPRRAGVMMDLLAHVHNRLPVLGVCLGHQALGEFFGAEVTRGARPMHGKVSEIRLQAPAESLFLGLPPYFSVTRYHSLVVRELPDELVPLAQTVEPPHELMALRHRTLPLYGVQFHPEALLTAHGLSLLRNWVRIAYNCKDAAPNSAVMHGLIVDDGITDQAAKRV</sequence>
<feature type="domain" description="Glutamine amidotransferase" evidence="2">
    <location>
        <begin position="4"/>
        <end position="187"/>
    </location>
</feature>
<comment type="caution">
    <text evidence="3">The sequence shown here is derived from an EMBL/GenBank/DDBJ whole genome shotgun (WGS) entry which is preliminary data.</text>
</comment>
<dbReference type="PANTHER" id="PTHR43418:SF4">
    <property type="entry name" value="MULTIFUNCTIONAL TRYPTOPHAN BIOSYNTHESIS PROTEIN"/>
    <property type="match status" value="1"/>
</dbReference>
<dbReference type="PROSITE" id="PS51273">
    <property type="entry name" value="GATASE_TYPE_1"/>
    <property type="match status" value="1"/>
</dbReference>
<evidence type="ECO:0000313" key="3">
    <source>
        <dbReference type="EMBL" id="GAA4378161.1"/>
    </source>
</evidence>